<evidence type="ECO:0000256" key="4">
    <source>
        <dbReference type="SAM" id="MobiDB-lite"/>
    </source>
</evidence>
<dbReference type="GO" id="GO:0009295">
    <property type="term" value="C:nucleoid"/>
    <property type="evidence" value="ECO:0007669"/>
    <property type="project" value="TreeGrafter"/>
</dbReference>
<comment type="subunit">
    <text evidence="2">Homotetramer.</text>
</comment>
<proteinExistence type="inferred from homology"/>
<dbReference type="NCBIfam" id="NF005851">
    <property type="entry name" value="PRK07772.1"/>
    <property type="match status" value="1"/>
</dbReference>
<protein>
    <recommendedName>
        <fullName evidence="2 3">Single-stranded DNA-binding protein</fullName>
        <shortName evidence="2">SSB</shortName>
    </recommendedName>
</protein>
<keyword evidence="1 2" id="KW-0238">DNA-binding</keyword>
<dbReference type="EMBL" id="JADQTO010000032">
    <property type="protein sequence ID" value="MBG0567913.1"/>
    <property type="molecule type" value="Genomic_DNA"/>
</dbReference>
<evidence type="ECO:0000256" key="3">
    <source>
        <dbReference type="PIRNR" id="PIRNR002070"/>
    </source>
</evidence>
<dbReference type="RefSeq" id="WP_196419689.1">
    <property type="nucleotide sequence ID" value="NZ_JADQTO010000032.1"/>
</dbReference>
<dbReference type="SUPFAM" id="SSF50249">
    <property type="entry name" value="Nucleic acid-binding proteins"/>
    <property type="match status" value="1"/>
</dbReference>
<dbReference type="Gene3D" id="2.40.50.140">
    <property type="entry name" value="Nucleic acid-binding proteins"/>
    <property type="match status" value="1"/>
</dbReference>
<dbReference type="InterPro" id="IPR000424">
    <property type="entry name" value="Primosome_PriB/ssb"/>
</dbReference>
<accession>A0A931G1H6</accession>
<dbReference type="PIRSF" id="PIRSF002070">
    <property type="entry name" value="SSB"/>
    <property type="match status" value="1"/>
</dbReference>
<name>A0A931G1H6_9ACTN</name>
<dbReference type="GO" id="GO:0006260">
    <property type="term" value="P:DNA replication"/>
    <property type="evidence" value="ECO:0007669"/>
    <property type="project" value="InterPro"/>
</dbReference>
<dbReference type="NCBIfam" id="TIGR00621">
    <property type="entry name" value="ssb"/>
    <property type="match status" value="1"/>
</dbReference>
<reference evidence="5" key="1">
    <citation type="submission" date="2020-11" db="EMBL/GenBank/DDBJ databases">
        <title>Isolation and identification of active actinomycetes.</title>
        <authorList>
            <person name="Sun X."/>
        </authorList>
    </citation>
    <scope>NUCLEOTIDE SEQUENCE</scope>
    <source>
        <strain evidence="5">NEAU-A11</strain>
    </source>
</reference>
<evidence type="ECO:0000256" key="2">
    <source>
        <dbReference type="HAMAP-Rule" id="MF_00984"/>
    </source>
</evidence>
<dbReference type="PROSITE" id="PS50935">
    <property type="entry name" value="SSB"/>
    <property type="match status" value="1"/>
</dbReference>
<evidence type="ECO:0000313" key="6">
    <source>
        <dbReference type="Proteomes" id="UP000598146"/>
    </source>
</evidence>
<dbReference type="CDD" id="cd04496">
    <property type="entry name" value="SSB_OBF"/>
    <property type="match status" value="1"/>
</dbReference>
<feature type="region of interest" description="Disordered" evidence="4">
    <location>
        <begin position="120"/>
        <end position="149"/>
    </location>
</feature>
<dbReference type="GO" id="GO:0003697">
    <property type="term" value="F:single-stranded DNA binding"/>
    <property type="evidence" value="ECO:0007669"/>
    <property type="project" value="UniProtKB-UniRule"/>
</dbReference>
<dbReference type="PANTHER" id="PTHR10302:SF27">
    <property type="entry name" value="SINGLE-STRANDED DNA-BINDING PROTEIN"/>
    <property type="match status" value="1"/>
</dbReference>
<dbReference type="InterPro" id="IPR011344">
    <property type="entry name" value="ssDNA-bd"/>
</dbReference>
<comment type="caution">
    <text evidence="5">The sequence shown here is derived from an EMBL/GenBank/DDBJ whole genome shotgun (WGS) entry which is preliminary data.</text>
</comment>
<dbReference type="Pfam" id="PF00436">
    <property type="entry name" value="SSB"/>
    <property type="match status" value="1"/>
</dbReference>
<dbReference type="Proteomes" id="UP000598146">
    <property type="component" value="Unassembled WGS sequence"/>
</dbReference>
<dbReference type="PANTHER" id="PTHR10302">
    <property type="entry name" value="SINGLE-STRANDED DNA-BINDING PROTEIN"/>
    <property type="match status" value="1"/>
</dbReference>
<sequence>MANETTITIVGNLTDDPELRFLPNGTAMAKFIVASTPRIFDRESGQWKDGDPLFLPCTAWREMAEHLAESLNKGTRVVVQGRLRLSRWETEQGEKRSAHQLDVEEIGPSLRFATAKVAKTTRSKSDGFTPAQAPDNAWDSAPADAKVGF</sequence>
<gene>
    <name evidence="5" type="ORF">I4J89_41385</name>
</gene>
<keyword evidence="6" id="KW-1185">Reference proteome</keyword>
<evidence type="ECO:0000313" key="5">
    <source>
        <dbReference type="EMBL" id="MBG0567913.1"/>
    </source>
</evidence>
<evidence type="ECO:0000256" key="1">
    <source>
        <dbReference type="ARBA" id="ARBA00023125"/>
    </source>
</evidence>
<comment type="caution">
    <text evidence="2">Lacks conserved residue(s) required for the propagation of feature annotation.</text>
</comment>
<dbReference type="HAMAP" id="MF_00984">
    <property type="entry name" value="SSB"/>
    <property type="match status" value="1"/>
</dbReference>
<dbReference type="AlphaFoldDB" id="A0A931G1H6"/>
<dbReference type="InterPro" id="IPR012340">
    <property type="entry name" value="NA-bd_OB-fold"/>
</dbReference>
<organism evidence="5 6">
    <name type="scientific">Actinoplanes aureus</name>
    <dbReference type="NCBI Taxonomy" id="2792083"/>
    <lineage>
        <taxon>Bacteria</taxon>
        <taxon>Bacillati</taxon>
        <taxon>Actinomycetota</taxon>
        <taxon>Actinomycetes</taxon>
        <taxon>Micromonosporales</taxon>
        <taxon>Micromonosporaceae</taxon>
        <taxon>Actinoplanes</taxon>
    </lineage>
</organism>